<reference evidence="3" key="1">
    <citation type="submission" date="2020-08" db="EMBL/GenBank/DDBJ databases">
        <title>Multicomponent nature underlies the extraordinary mechanical properties of spider dragline silk.</title>
        <authorList>
            <person name="Kono N."/>
            <person name="Nakamura H."/>
            <person name="Mori M."/>
            <person name="Yoshida Y."/>
            <person name="Ohtoshi R."/>
            <person name="Malay A.D."/>
            <person name="Moran D.A.P."/>
            <person name="Tomita M."/>
            <person name="Numata K."/>
            <person name="Arakawa K."/>
        </authorList>
    </citation>
    <scope>NUCLEOTIDE SEQUENCE</scope>
</reference>
<protein>
    <submittedName>
        <fullName evidence="3">Uncharacterized protein</fullName>
    </submittedName>
</protein>
<comment type="caution">
    <text evidence="3">The sequence shown here is derived from an EMBL/GenBank/DDBJ whole genome shotgun (WGS) entry which is preliminary data.</text>
</comment>
<evidence type="ECO:0000256" key="1">
    <source>
        <dbReference type="SAM" id="MobiDB-lite"/>
    </source>
</evidence>
<dbReference type="Proteomes" id="UP000887013">
    <property type="component" value="Unassembled WGS sequence"/>
</dbReference>
<feature type="signal peptide" evidence="2">
    <location>
        <begin position="1"/>
        <end position="17"/>
    </location>
</feature>
<name>A0A8X6U0I1_NEPPI</name>
<accession>A0A8X6U0I1</accession>
<keyword evidence="4" id="KW-1185">Reference proteome</keyword>
<sequence length="69" mass="7898">MFLRKVLFLITLVQVLLKTIWTPVQKILDFTVKNEDSKSKNVMKHIKKQKDFSTTSGYTGGSGDSYTEN</sequence>
<organism evidence="3 4">
    <name type="scientific">Nephila pilipes</name>
    <name type="common">Giant wood spider</name>
    <name type="synonym">Nephila maculata</name>
    <dbReference type="NCBI Taxonomy" id="299642"/>
    <lineage>
        <taxon>Eukaryota</taxon>
        <taxon>Metazoa</taxon>
        <taxon>Ecdysozoa</taxon>
        <taxon>Arthropoda</taxon>
        <taxon>Chelicerata</taxon>
        <taxon>Arachnida</taxon>
        <taxon>Araneae</taxon>
        <taxon>Araneomorphae</taxon>
        <taxon>Entelegynae</taxon>
        <taxon>Araneoidea</taxon>
        <taxon>Nephilidae</taxon>
        <taxon>Nephila</taxon>
    </lineage>
</organism>
<proteinExistence type="predicted"/>
<feature type="chain" id="PRO_5036443481" evidence="2">
    <location>
        <begin position="18"/>
        <end position="69"/>
    </location>
</feature>
<evidence type="ECO:0000313" key="3">
    <source>
        <dbReference type="EMBL" id="GFT65753.1"/>
    </source>
</evidence>
<evidence type="ECO:0000313" key="4">
    <source>
        <dbReference type="Proteomes" id="UP000887013"/>
    </source>
</evidence>
<feature type="region of interest" description="Disordered" evidence="1">
    <location>
        <begin position="45"/>
        <end position="69"/>
    </location>
</feature>
<dbReference type="AlphaFoldDB" id="A0A8X6U0I1"/>
<keyword evidence="2" id="KW-0732">Signal</keyword>
<dbReference type="EMBL" id="BMAW01019932">
    <property type="protein sequence ID" value="GFT65753.1"/>
    <property type="molecule type" value="Genomic_DNA"/>
</dbReference>
<evidence type="ECO:0000256" key="2">
    <source>
        <dbReference type="SAM" id="SignalP"/>
    </source>
</evidence>
<gene>
    <name evidence="3" type="ORF">NPIL_106761</name>
</gene>